<name>A0AAV7IQR4_COTGL</name>
<accession>A0AAV7IQR4</accession>
<reference evidence="1 2" key="1">
    <citation type="journal article" date="2021" name="J. Hered.">
        <title>A chromosome-level genome assembly of the parasitoid wasp, Cotesia glomerata (Hymenoptera: Braconidae).</title>
        <authorList>
            <person name="Pinto B.J."/>
            <person name="Weis J.J."/>
            <person name="Gamble T."/>
            <person name="Ode P.J."/>
            <person name="Paul R."/>
            <person name="Zaspel J.M."/>
        </authorList>
    </citation>
    <scope>NUCLEOTIDE SEQUENCE [LARGE SCALE GENOMIC DNA]</scope>
    <source>
        <strain evidence="1">CgM1</strain>
    </source>
</reference>
<dbReference type="EMBL" id="JAHXZJ010000747">
    <property type="protein sequence ID" value="KAH0557681.1"/>
    <property type="molecule type" value="Genomic_DNA"/>
</dbReference>
<comment type="caution">
    <text evidence="1">The sequence shown here is derived from an EMBL/GenBank/DDBJ whole genome shotgun (WGS) entry which is preliminary data.</text>
</comment>
<evidence type="ECO:0000313" key="2">
    <source>
        <dbReference type="Proteomes" id="UP000826195"/>
    </source>
</evidence>
<organism evidence="1 2">
    <name type="scientific">Cotesia glomerata</name>
    <name type="common">Lepidopteran parasitic wasp</name>
    <name type="synonym">Apanteles glomeratus</name>
    <dbReference type="NCBI Taxonomy" id="32391"/>
    <lineage>
        <taxon>Eukaryota</taxon>
        <taxon>Metazoa</taxon>
        <taxon>Ecdysozoa</taxon>
        <taxon>Arthropoda</taxon>
        <taxon>Hexapoda</taxon>
        <taxon>Insecta</taxon>
        <taxon>Pterygota</taxon>
        <taxon>Neoptera</taxon>
        <taxon>Endopterygota</taxon>
        <taxon>Hymenoptera</taxon>
        <taxon>Apocrita</taxon>
        <taxon>Ichneumonoidea</taxon>
        <taxon>Braconidae</taxon>
        <taxon>Microgastrinae</taxon>
        <taxon>Cotesia</taxon>
    </lineage>
</organism>
<proteinExistence type="predicted"/>
<keyword evidence="2" id="KW-1185">Reference proteome</keyword>
<dbReference type="Proteomes" id="UP000826195">
    <property type="component" value="Unassembled WGS sequence"/>
</dbReference>
<sequence length="170" mass="19467">MNSLFSPSRPYDKNNKKCWYRCLAREIANVSEEKRKVNETCAADAHSSKHEEGFAASILTFTVHTQAGGNNYRIQSNHHNNNHKQNDHSNSHGDVMIYLGLPSYTQCRTLIMPLSLKLSRLPDPSPFPFSFSLSSTFDMSAYKFIHVVHQKFRSEQPLVVGCQHNRLKEK</sequence>
<evidence type="ECO:0000313" key="1">
    <source>
        <dbReference type="EMBL" id="KAH0557681.1"/>
    </source>
</evidence>
<protein>
    <submittedName>
        <fullName evidence="1">Uncharacterized protein</fullName>
    </submittedName>
</protein>
<dbReference type="AlphaFoldDB" id="A0AAV7IQR4"/>
<gene>
    <name evidence="1" type="ORF">KQX54_010227</name>
</gene>